<dbReference type="EMBL" id="SSMQ01000028">
    <property type="protein sequence ID" value="TKD03485.1"/>
    <property type="molecule type" value="Genomic_DNA"/>
</dbReference>
<dbReference type="InterPro" id="IPR027417">
    <property type="entry name" value="P-loop_NTPase"/>
</dbReference>
<dbReference type="Gene3D" id="1.10.510.10">
    <property type="entry name" value="Transferase(Phosphotransferase) domain 1"/>
    <property type="match status" value="1"/>
</dbReference>
<dbReference type="GO" id="GO:0005524">
    <property type="term" value="F:ATP binding"/>
    <property type="evidence" value="ECO:0007669"/>
    <property type="project" value="UniProtKB-KW"/>
</dbReference>
<gene>
    <name evidence="6" type="ORF">E8A74_25090</name>
</gene>
<organism evidence="6 7">
    <name type="scientific">Polyangium fumosum</name>
    <dbReference type="NCBI Taxonomy" id="889272"/>
    <lineage>
        <taxon>Bacteria</taxon>
        <taxon>Pseudomonadati</taxon>
        <taxon>Myxococcota</taxon>
        <taxon>Polyangia</taxon>
        <taxon>Polyangiales</taxon>
        <taxon>Polyangiaceae</taxon>
        <taxon>Polyangium</taxon>
    </lineage>
</organism>
<dbReference type="SMART" id="SM00220">
    <property type="entry name" value="S_TKc"/>
    <property type="match status" value="1"/>
</dbReference>
<dbReference type="InterPro" id="IPR008271">
    <property type="entry name" value="Ser/Thr_kinase_AS"/>
</dbReference>
<dbReference type="PANTHER" id="PTHR43289">
    <property type="entry name" value="MITOGEN-ACTIVATED PROTEIN KINASE KINASE KINASE 20-RELATED"/>
    <property type="match status" value="1"/>
</dbReference>
<evidence type="ECO:0000256" key="1">
    <source>
        <dbReference type="ARBA" id="ARBA00022679"/>
    </source>
</evidence>
<evidence type="ECO:0000256" key="3">
    <source>
        <dbReference type="ARBA" id="ARBA00022777"/>
    </source>
</evidence>
<keyword evidence="3 6" id="KW-0418">Kinase</keyword>
<keyword evidence="4" id="KW-0067">ATP-binding</keyword>
<dbReference type="Gene3D" id="1.25.40.10">
    <property type="entry name" value="Tetratricopeptide repeat domain"/>
    <property type="match status" value="1"/>
</dbReference>
<dbReference type="InterPro" id="IPR011990">
    <property type="entry name" value="TPR-like_helical_dom_sf"/>
</dbReference>
<accession>A0A4V5PMI0</accession>
<dbReference type="SUPFAM" id="SSF52540">
    <property type="entry name" value="P-loop containing nucleoside triphosphate hydrolases"/>
    <property type="match status" value="1"/>
</dbReference>
<evidence type="ECO:0000313" key="7">
    <source>
        <dbReference type="Proteomes" id="UP000309215"/>
    </source>
</evidence>
<dbReference type="OrthoDB" id="9758570at2"/>
<dbReference type="InterPro" id="IPR041664">
    <property type="entry name" value="AAA_16"/>
</dbReference>
<proteinExistence type="predicted"/>
<keyword evidence="7" id="KW-1185">Reference proteome</keyword>
<dbReference type="Pfam" id="PF00069">
    <property type="entry name" value="Pkinase"/>
    <property type="match status" value="1"/>
</dbReference>
<dbReference type="GO" id="GO:0004674">
    <property type="term" value="F:protein serine/threonine kinase activity"/>
    <property type="evidence" value="ECO:0007669"/>
    <property type="project" value="TreeGrafter"/>
</dbReference>
<feature type="domain" description="Protein kinase" evidence="5">
    <location>
        <begin position="11"/>
        <end position="270"/>
    </location>
</feature>
<dbReference type="PANTHER" id="PTHR43289:SF6">
    <property type="entry name" value="SERINE_THREONINE-PROTEIN KINASE NEKL-3"/>
    <property type="match status" value="1"/>
</dbReference>
<sequence>MRSGEVLDDRFVLGRRAGSGGMGTVWRAVDRITGEPVALKVLRDPEGESGPRFLKEARILSTFEHPHVVRYVAHGIAASGEPYLAMEWLEGESLLARLERGALGIEESWSLARNIADALGAAHARRIVHRDVKPSNLFLVGGAPDRVKIVDFGIAQSGGTDALTRTGSILGTLGYMAPEQARGDREADARADVFALGCVLFECLSGKPAFQGAHPMALLAKLLLEDPPRLRDLRPDAPEPLAALVHRLLSKDPEVRPEDGAAVREMLDRIDATARLPVSTGEPWRASLTGTERRLVSIVAVSPPLDREAPRDLVAAVRRVALPLGARVEELSSGAVVAVLLGEGSVVDQAANAARCATWMKLAAPEAAVVLVTGRGESTNRLPVGEALERAAALLDEALSAQEDGAPVRIDDNTRALLDARFDLVEQEGRIALRGERRTGQESRTLLGRPSPFVGRDRELRNVLDLVDESFDERCPSAVLVTAPPGMGKSRLRQELLRVVKERHTNVVCTFARPDAIGAGSAFSLLSGALRDILQISAGEPIEAQRRKIELLASVLADEAERRTIMEFLGELAGAPFPDEGRPRLRAARQNPQLMADQIEAAYRALTAAVGATRPILVVLEDLHWGDAPSLKILDAALRDLTDVPFVVLAFARPAVHEVFPRLWAGRNVQEIRLGPLPRRAATELVSAVLGGDVAAERGAALVERAEGNAFFLEELIRAVADGRGGELPDTVLGMVEARLSALAPESRRLLRAASIFGEAFWESGLRELLGDGEPLAGSLAELCARELVTRRLHSRFAGQEEYAFRHAIIREGAYAMLTDQDRHLGHRLAGAWLKRAGEPDALVLAEHFQRGRDPENAAAHYLRAGGQSFDRDDFSGALLCAQRGISCGASGEVLGNLQALSAMAHCWRSELDAAHRASVSALPLVAHGSRWACLLLFHGTWASLVVGAEEDFLRMAGRFVHFEPEPDARRDYLLWAPLAASLLTSYGRRELCRALLDRAERLAASMPALDLDLAGSLAIGQSDELRAFERAPFRQLELTRRAVTAFEAIGDARNHITALNRLGQALGEIGEREAGERALRAAVDHARRIRGPFALLQSELHLAALLVGFGEPAKWAEAESIAERVLGAAGVSDGYRGWARGLRAQILLHRGVYEDAVREARVALALCQRVPLRKLWITTLLVRCLFLLRKADEARALAREIGAALGKDGGGYVEIEARLVMAEACAEEGEMEEASRALRDVVHRIEARAAEIPDEALRSHYLQAVPENVRARSLATAWL</sequence>
<dbReference type="InterPro" id="IPR000719">
    <property type="entry name" value="Prot_kinase_dom"/>
</dbReference>
<protein>
    <submittedName>
        <fullName evidence="6">Serine/threonine-protein kinase PknK</fullName>
    </submittedName>
</protein>
<dbReference type="PROSITE" id="PS50011">
    <property type="entry name" value="PROTEIN_KINASE_DOM"/>
    <property type="match status" value="1"/>
</dbReference>
<dbReference type="CDD" id="cd14014">
    <property type="entry name" value="STKc_PknB_like"/>
    <property type="match status" value="1"/>
</dbReference>
<dbReference type="SUPFAM" id="SSF56112">
    <property type="entry name" value="Protein kinase-like (PK-like)"/>
    <property type="match status" value="1"/>
</dbReference>
<dbReference type="AlphaFoldDB" id="A0A4V5PMI0"/>
<dbReference type="RefSeq" id="WP_136931605.1">
    <property type="nucleotide sequence ID" value="NZ_SSMQ01000028.1"/>
</dbReference>
<name>A0A4V5PMI0_9BACT</name>
<dbReference type="PROSITE" id="PS00108">
    <property type="entry name" value="PROTEIN_KINASE_ST"/>
    <property type="match status" value="1"/>
</dbReference>
<dbReference type="InterPro" id="IPR011009">
    <property type="entry name" value="Kinase-like_dom_sf"/>
</dbReference>
<evidence type="ECO:0000259" key="5">
    <source>
        <dbReference type="PROSITE" id="PS50011"/>
    </source>
</evidence>
<keyword evidence="2" id="KW-0547">Nucleotide-binding</keyword>
<comment type="caution">
    <text evidence="6">The sequence shown here is derived from an EMBL/GenBank/DDBJ whole genome shotgun (WGS) entry which is preliminary data.</text>
</comment>
<dbReference type="Gene3D" id="3.30.200.20">
    <property type="entry name" value="Phosphorylase Kinase, domain 1"/>
    <property type="match status" value="1"/>
</dbReference>
<dbReference type="SUPFAM" id="SSF48452">
    <property type="entry name" value="TPR-like"/>
    <property type="match status" value="1"/>
</dbReference>
<reference evidence="6 7" key="1">
    <citation type="submission" date="2019-04" db="EMBL/GenBank/DDBJ databases">
        <authorList>
            <person name="Li Y."/>
            <person name="Wang J."/>
        </authorList>
    </citation>
    <scope>NUCLEOTIDE SEQUENCE [LARGE SCALE GENOMIC DNA]</scope>
    <source>
        <strain evidence="6 7">DSM 14668</strain>
    </source>
</reference>
<keyword evidence="1" id="KW-0808">Transferase</keyword>
<evidence type="ECO:0000313" key="6">
    <source>
        <dbReference type="EMBL" id="TKD03485.1"/>
    </source>
</evidence>
<dbReference type="Proteomes" id="UP000309215">
    <property type="component" value="Unassembled WGS sequence"/>
</dbReference>
<evidence type="ECO:0000256" key="4">
    <source>
        <dbReference type="ARBA" id="ARBA00022840"/>
    </source>
</evidence>
<evidence type="ECO:0000256" key="2">
    <source>
        <dbReference type="ARBA" id="ARBA00022741"/>
    </source>
</evidence>
<dbReference type="Pfam" id="PF13191">
    <property type="entry name" value="AAA_16"/>
    <property type="match status" value="1"/>
</dbReference>